<dbReference type="GeneID" id="301194163"/>
<keyword evidence="8 19" id="KW-0479">Metal-binding</keyword>
<dbReference type="GO" id="GO:0005525">
    <property type="term" value="F:GTP binding"/>
    <property type="evidence" value="ECO:0007669"/>
    <property type="project" value="UniProtKB-KW"/>
</dbReference>
<feature type="binding site" evidence="19">
    <location>
        <position position="162"/>
    </location>
    <ligand>
        <name>D-ribulose 5-phosphate</name>
        <dbReference type="ChEBI" id="CHEBI:58121"/>
    </ligand>
</feature>
<dbReference type="GO" id="GO:0000287">
    <property type="term" value="F:magnesium ion binding"/>
    <property type="evidence" value="ECO:0007669"/>
    <property type="project" value="UniProtKB-UniRule"/>
</dbReference>
<feature type="binding site" evidence="19">
    <location>
        <position position="27"/>
    </location>
    <ligand>
        <name>Mg(2+)</name>
        <dbReference type="ChEBI" id="CHEBI:18420"/>
        <label>1</label>
    </ligand>
</feature>
<organism evidence="21 22">
    <name type="scientific">Parageobacillus caldoxylosilyticus NBRC 107762</name>
    <dbReference type="NCBI Taxonomy" id="1220594"/>
    <lineage>
        <taxon>Bacteria</taxon>
        <taxon>Bacillati</taxon>
        <taxon>Bacillota</taxon>
        <taxon>Bacilli</taxon>
        <taxon>Bacillales</taxon>
        <taxon>Anoxybacillaceae</taxon>
        <taxon>Saccharococcus</taxon>
    </lineage>
</organism>
<evidence type="ECO:0000256" key="1">
    <source>
        <dbReference type="ARBA" id="ARBA00000141"/>
    </source>
</evidence>
<evidence type="ECO:0000256" key="5">
    <source>
        <dbReference type="ARBA" id="ARBA00004904"/>
    </source>
</evidence>
<evidence type="ECO:0000256" key="14">
    <source>
        <dbReference type="ARBA" id="ARBA00023211"/>
    </source>
</evidence>
<dbReference type="Pfam" id="PF00926">
    <property type="entry name" value="DHBP_synthase"/>
    <property type="match status" value="1"/>
</dbReference>
<keyword evidence="15 19" id="KW-0456">Lyase</keyword>
<dbReference type="GO" id="GO:0008270">
    <property type="term" value="F:zinc ion binding"/>
    <property type="evidence" value="ECO:0007669"/>
    <property type="project" value="UniProtKB-UniRule"/>
</dbReference>
<dbReference type="EC" id="4.1.99.12" evidence="19"/>
<dbReference type="PIRSF" id="PIRSF001259">
    <property type="entry name" value="RibA"/>
    <property type="match status" value="1"/>
</dbReference>
<comment type="cofactor">
    <cofactor evidence="19">
        <name>Zn(2+)</name>
        <dbReference type="ChEBI" id="CHEBI:29105"/>
    </cofactor>
    <text evidence="19">Binds 1 zinc ion per subunit.</text>
</comment>
<feature type="binding site" evidence="19">
    <location>
        <begin position="293"/>
        <end position="295"/>
    </location>
    <ligand>
        <name>GTP</name>
        <dbReference type="ChEBI" id="CHEBI:37565"/>
    </ligand>
</feature>
<sequence length="397" mass="44179">MFDTIEAALEALKQGEVIIVCDDEDRENEGDFVALAEKATPEVINFMIKYGRGLVCVPITEELADKMDLAPMVNHNTDSHGTAFTVSIDYKSTTTGISAYERSMTIQALLDPDAKASDFKRPGHVFPLVAKKGGVLRRAGHTEAAVDLARLCGAKPAGVICEIIKEDGTMARVPDLRNIADEFGLKMITIKDLIQYRSQREKLVKREVEVMLPTEFGRFKAVGYTNVVDGKEHVALVKGEIVPDEPILVRVHSECLTGDVFGSYRCDCGPQLHAALRQIEEEGRGVLLYMRQEGRGIGLMNKLRAYKLQEQGYDTVEANEKLGFPADLRDYGIGAQILKDLGVTKIRLLTNNPRKIAGLKGHGLEVVERVPLQMPMKKENEKYLRTKYEKLGHMLHL</sequence>
<dbReference type="HAMAP" id="MF_01283">
    <property type="entry name" value="RibBA"/>
    <property type="match status" value="1"/>
</dbReference>
<proteinExistence type="inferred from homology"/>
<dbReference type="GO" id="GO:0030145">
    <property type="term" value="F:manganese ion binding"/>
    <property type="evidence" value="ECO:0007669"/>
    <property type="project" value="UniProtKB-UniRule"/>
</dbReference>
<dbReference type="OrthoDB" id="9793111at2"/>
<evidence type="ECO:0000256" key="2">
    <source>
        <dbReference type="ARBA" id="ARBA00001936"/>
    </source>
</evidence>
<dbReference type="Gene3D" id="3.40.50.10990">
    <property type="entry name" value="GTP cyclohydrolase II"/>
    <property type="match status" value="1"/>
</dbReference>
<keyword evidence="22" id="KW-1185">Reference proteome</keyword>
<feature type="binding site" evidence="19">
    <location>
        <position position="31"/>
    </location>
    <ligand>
        <name>D-ribulose 5-phosphate</name>
        <dbReference type="ChEBI" id="CHEBI:58121"/>
    </ligand>
</feature>
<dbReference type="InterPro" id="IPR032677">
    <property type="entry name" value="GTP_cyclohydro_II"/>
</dbReference>
<dbReference type="NCBIfam" id="NF006803">
    <property type="entry name" value="PRK09311.1"/>
    <property type="match status" value="1"/>
</dbReference>
<dbReference type="NCBIfam" id="NF001591">
    <property type="entry name" value="PRK00393.1"/>
    <property type="match status" value="1"/>
</dbReference>
<dbReference type="HAMAP" id="MF_00179">
    <property type="entry name" value="RibA"/>
    <property type="match status" value="1"/>
</dbReference>
<protein>
    <recommendedName>
        <fullName evidence="19">Riboflavin biosynthesis protein RibBA</fullName>
    </recommendedName>
    <domain>
        <recommendedName>
            <fullName evidence="19">3,4-dihydroxy-2-butanone 4-phosphate synthase</fullName>
            <shortName evidence="19">DHBP synthase</shortName>
            <ecNumber evidence="19">4.1.99.12</ecNumber>
        </recommendedName>
    </domain>
    <domain>
        <recommendedName>
            <fullName evidence="19">GTP cyclohydrolase-2</fullName>
            <ecNumber evidence="19">3.5.4.25</ecNumber>
        </recommendedName>
        <alternativeName>
            <fullName evidence="19">GTP cyclohydrolase II</fullName>
        </alternativeName>
    </domain>
</protein>
<dbReference type="SUPFAM" id="SSF142695">
    <property type="entry name" value="RibA-like"/>
    <property type="match status" value="1"/>
</dbReference>
<dbReference type="InterPro" id="IPR036144">
    <property type="entry name" value="RibA-like_sf"/>
</dbReference>
<evidence type="ECO:0000256" key="18">
    <source>
        <dbReference type="ARBA" id="ARBA00049295"/>
    </source>
</evidence>
<dbReference type="InterPro" id="IPR000926">
    <property type="entry name" value="RibA"/>
</dbReference>
<keyword evidence="12 19" id="KW-0460">Magnesium</keyword>
<feature type="binding site" evidence="19">
    <location>
        <position position="355"/>
    </location>
    <ligand>
        <name>GTP</name>
        <dbReference type="ChEBI" id="CHEBI:37565"/>
    </ligand>
</feature>
<dbReference type="FunFam" id="3.40.50.10990:FF:000001">
    <property type="entry name" value="Riboflavin biosynthesis protein RibBA"/>
    <property type="match status" value="1"/>
</dbReference>
<feature type="region of interest" description="DHBP synthase" evidence="19">
    <location>
        <begin position="1"/>
        <end position="199"/>
    </location>
</feature>
<keyword evidence="13 19" id="KW-0342">GTP-binding</keyword>
<evidence type="ECO:0000256" key="12">
    <source>
        <dbReference type="ARBA" id="ARBA00022842"/>
    </source>
</evidence>
<comment type="catalytic activity">
    <reaction evidence="18 19">
        <text>GTP + 4 H2O = 2,5-diamino-6-hydroxy-4-(5-phosphoribosylamino)-pyrimidine + formate + 2 phosphate + 3 H(+)</text>
        <dbReference type="Rhea" id="RHEA:23704"/>
        <dbReference type="ChEBI" id="CHEBI:15377"/>
        <dbReference type="ChEBI" id="CHEBI:15378"/>
        <dbReference type="ChEBI" id="CHEBI:15740"/>
        <dbReference type="ChEBI" id="CHEBI:37565"/>
        <dbReference type="ChEBI" id="CHEBI:43474"/>
        <dbReference type="ChEBI" id="CHEBI:58614"/>
        <dbReference type="EC" id="3.5.4.25"/>
    </reaction>
</comment>
<dbReference type="AlphaFoldDB" id="A0A023DDQ8"/>
<evidence type="ECO:0000256" key="9">
    <source>
        <dbReference type="ARBA" id="ARBA00022741"/>
    </source>
</evidence>
<comment type="similarity">
    <text evidence="6 19">In the N-terminal section; belongs to the DHBP synthase family.</text>
</comment>
<evidence type="ECO:0000256" key="17">
    <source>
        <dbReference type="ARBA" id="ARBA00043932"/>
    </source>
</evidence>
<dbReference type="EC" id="3.5.4.25" evidence="19"/>
<dbReference type="EMBL" id="BAWO01000020">
    <property type="protein sequence ID" value="GAJ39400.1"/>
    <property type="molecule type" value="Genomic_DNA"/>
</dbReference>
<dbReference type="Gene3D" id="3.90.870.10">
    <property type="entry name" value="DHBP synthase"/>
    <property type="match status" value="1"/>
</dbReference>
<evidence type="ECO:0000256" key="4">
    <source>
        <dbReference type="ARBA" id="ARBA00004853"/>
    </source>
</evidence>
<keyword evidence="9 19" id="KW-0547">Nucleotide-binding</keyword>
<dbReference type="HAMAP" id="MF_00180">
    <property type="entry name" value="RibB"/>
    <property type="match status" value="1"/>
</dbReference>
<dbReference type="PANTHER" id="PTHR21327:SF18">
    <property type="entry name" value="3,4-DIHYDROXY-2-BUTANONE 4-PHOSPHATE SYNTHASE"/>
    <property type="match status" value="1"/>
</dbReference>
<evidence type="ECO:0000256" key="6">
    <source>
        <dbReference type="ARBA" id="ARBA00005520"/>
    </source>
</evidence>
<keyword evidence="16 19" id="KW-0511">Multifunctional enzyme</keyword>
<feature type="site" description="Essential for DHBP synthase activity" evidence="19">
    <location>
        <position position="162"/>
    </location>
</feature>
<keyword evidence="11 19" id="KW-0862">Zinc</keyword>
<name>A0A023DDQ8_9BACL</name>
<dbReference type="InterPro" id="IPR016299">
    <property type="entry name" value="Riboflavin_synth_RibBA"/>
</dbReference>
<evidence type="ECO:0000313" key="22">
    <source>
        <dbReference type="Proteomes" id="UP000023561"/>
    </source>
</evidence>
<feature type="binding site" evidence="19">
    <location>
        <position position="266"/>
    </location>
    <ligand>
        <name>Zn(2+)</name>
        <dbReference type="ChEBI" id="CHEBI:29105"/>
        <note>catalytic</note>
    </ligand>
</feature>
<feature type="active site" description="Proton acceptor; for GTP cyclohydrolase activity" evidence="19">
    <location>
        <position position="327"/>
    </location>
</feature>
<dbReference type="PANTHER" id="PTHR21327">
    <property type="entry name" value="GTP CYCLOHYDROLASE II-RELATED"/>
    <property type="match status" value="1"/>
</dbReference>
<evidence type="ECO:0000256" key="7">
    <source>
        <dbReference type="ARBA" id="ARBA00022619"/>
    </source>
</evidence>
<feature type="binding site" evidence="19">
    <location>
        <position position="255"/>
    </location>
    <ligand>
        <name>Zn(2+)</name>
        <dbReference type="ChEBI" id="CHEBI:29105"/>
        <note>catalytic</note>
    </ligand>
</feature>
<evidence type="ECO:0000256" key="10">
    <source>
        <dbReference type="ARBA" id="ARBA00022801"/>
    </source>
</evidence>
<dbReference type="CDD" id="cd00641">
    <property type="entry name" value="GTP_cyclohydro2"/>
    <property type="match status" value="1"/>
</dbReference>
<feature type="binding site" evidence="19">
    <location>
        <position position="350"/>
    </location>
    <ligand>
        <name>GTP</name>
        <dbReference type="ChEBI" id="CHEBI:37565"/>
    </ligand>
</feature>
<feature type="binding site" evidence="19">
    <location>
        <begin position="26"/>
        <end position="27"/>
    </location>
    <ligand>
        <name>D-ribulose 5-phosphate</name>
        <dbReference type="ChEBI" id="CHEBI:58121"/>
    </ligand>
</feature>
<evidence type="ECO:0000256" key="16">
    <source>
        <dbReference type="ARBA" id="ARBA00023268"/>
    </source>
</evidence>
<feature type="site" description="Essential for DHBP synthase activity" evidence="19">
    <location>
        <position position="124"/>
    </location>
</feature>
<dbReference type="GO" id="GO:0005829">
    <property type="term" value="C:cytosol"/>
    <property type="evidence" value="ECO:0007669"/>
    <property type="project" value="TreeGrafter"/>
</dbReference>
<dbReference type="NCBIfam" id="TIGR00506">
    <property type="entry name" value="ribB"/>
    <property type="match status" value="1"/>
</dbReference>
<feature type="binding site" evidence="19">
    <location>
        <begin position="138"/>
        <end position="142"/>
    </location>
    <ligand>
        <name>D-ribulose 5-phosphate</name>
        <dbReference type="ChEBI" id="CHEBI:58121"/>
    </ligand>
</feature>
<dbReference type="InterPro" id="IPR000422">
    <property type="entry name" value="DHBP_synthase_RibB"/>
</dbReference>
<dbReference type="Proteomes" id="UP000023561">
    <property type="component" value="Unassembled WGS sequence"/>
</dbReference>
<dbReference type="Pfam" id="PF00925">
    <property type="entry name" value="GTP_cyclohydro2"/>
    <property type="match status" value="1"/>
</dbReference>
<comment type="pathway">
    <text evidence="5 19">Cofactor biosynthesis; riboflavin biosynthesis; 2-hydroxy-3-oxobutyl phosphate from D-ribulose 5-phosphate: step 1/1.</text>
</comment>
<comment type="pathway">
    <text evidence="4 19">Cofactor biosynthesis; riboflavin biosynthesis; 5-amino-6-(D-ribitylamino)uracil from GTP: step 1/4.</text>
</comment>
<comment type="similarity">
    <text evidence="19">In the C-terminal section; belongs to the GTP cyclohydrolase II family.</text>
</comment>
<feature type="binding site" evidence="19">
    <location>
        <begin position="250"/>
        <end position="254"/>
    </location>
    <ligand>
        <name>GTP</name>
        <dbReference type="ChEBI" id="CHEBI:37565"/>
    </ligand>
</feature>
<feature type="binding site" evidence="19">
    <location>
        <position position="315"/>
    </location>
    <ligand>
        <name>GTP</name>
        <dbReference type="ChEBI" id="CHEBI:37565"/>
    </ligand>
</feature>
<feature type="binding site" evidence="19">
    <location>
        <position position="141"/>
    </location>
    <ligand>
        <name>Mg(2+)</name>
        <dbReference type="ChEBI" id="CHEBI:18420"/>
        <label>2</label>
    </ligand>
</feature>
<comment type="caution">
    <text evidence="21">The sequence shown here is derived from an EMBL/GenBank/DDBJ whole genome shotgun (WGS) entry which is preliminary data.</text>
</comment>
<dbReference type="RefSeq" id="WP_017435295.1">
    <property type="nucleotide sequence ID" value="NZ_BAWO01000020.1"/>
</dbReference>
<evidence type="ECO:0000259" key="20">
    <source>
        <dbReference type="Pfam" id="PF00925"/>
    </source>
</evidence>
<keyword evidence="7 19" id="KW-0686">Riboflavin biosynthesis</keyword>
<comment type="cofactor">
    <cofactor evidence="19">
        <name>Mg(2+)</name>
        <dbReference type="ChEBI" id="CHEBI:18420"/>
    </cofactor>
    <cofactor evidence="19">
        <name>Mn(2+)</name>
        <dbReference type="ChEBI" id="CHEBI:29035"/>
    </cofactor>
    <text evidence="19">Binds 2 divalent metal cations per subunit. Magnesium or manganese.</text>
</comment>
<evidence type="ECO:0000256" key="19">
    <source>
        <dbReference type="HAMAP-Rule" id="MF_01283"/>
    </source>
</evidence>
<feature type="domain" description="GTP cyclohydrolase II" evidence="20">
    <location>
        <begin position="206"/>
        <end position="371"/>
    </location>
</feature>
<comment type="cofactor">
    <cofactor evidence="2">
        <name>Mn(2+)</name>
        <dbReference type="ChEBI" id="CHEBI:29035"/>
    </cofactor>
</comment>
<dbReference type="FunFam" id="3.90.870.10:FF:000001">
    <property type="entry name" value="Riboflavin biosynthesis protein RibBA"/>
    <property type="match status" value="1"/>
</dbReference>
<dbReference type="InterPro" id="IPR017945">
    <property type="entry name" value="DHBP_synth_RibB-like_a/b_dom"/>
</dbReference>
<dbReference type="UniPathway" id="UPA00275">
    <property type="reaction ID" value="UER00399"/>
</dbReference>
<dbReference type="NCBIfam" id="TIGR00505">
    <property type="entry name" value="ribA"/>
    <property type="match status" value="1"/>
</dbReference>
<comment type="function">
    <text evidence="17 19">Catalyzes the conversion of GTP to 2,5-diamino-6-ribosylamino-4(3H)-pyrimidinone 5'-phosphate (DARP), formate and pyrophosphate.</text>
</comment>
<evidence type="ECO:0000313" key="21">
    <source>
        <dbReference type="EMBL" id="GAJ39400.1"/>
    </source>
</evidence>
<accession>A0A023DDQ8</accession>
<comment type="catalytic activity">
    <reaction evidence="1 19">
        <text>D-ribulose 5-phosphate = (2S)-2-hydroxy-3-oxobutyl phosphate + formate + H(+)</text>
        <dbReference type="Rhea" id="RHEA:18457"/>
        <dbReference type="ChEBI" id="CHEBI:15378"/>
        <dbReference type="ChEBI" id="CHEBI:15740"/>
        <dbReference type="ChEBI" id="CHEBI:58121"/>
        <dbReference type="ChEBI" id="CHEBI:58830"/>
        <dbReference type="EC" id="4.1.99.12"/>
    </reaction>
</comment>
<feature type="region of interest" description="GTP cyclohydrolase II" evidence="19">
    <location>
        <begin position="200"/>
        <end position="397"/>
    </location>
</feature>
<reference evidence="21 22" key="1">
    <citation type="submission" date="2014-04" db="EMBL/GenBank/DDBJ databases">
        <title>Whole genome shotgun sequence of Geobacillus caldoxylosilyticus NBRC 107762.</title>
        <authorList>
            <person name="Hosoyama A."/>
            <person name="Hosoyama Y."/>
            <person name="Katano-Makiyama Y."/>
            <person name="Tsuchikane K."/>
            <person name="Ohji S."/>
            <person name="Ichikawa N."/>
            <person name="Yamazoe A."/>
            <person name="Fujita N."/>
        </authorList>
    </citation>
    <scope>NUCLEOTIDE SEQUENCE [LARGE SCALE GENOMIC DNA]</scope>
    <source>
        <strain evidence="21 22">NBRC 107762</strain>
    </source>
</reference>
<feature type="binding site" evidence="19">
    <location>
        <position position="268"/>
    </location>
    <ligand>
        <name>Zn(2+)</name>
        <dbReference type="ChEBI" id="CHEBI:29105"/>
        <note>catalytic</note>
    </ligand>
</feature>
<feature type="active site" description="Nucleophile; for GTP cyclohydrolase activity" evidence="19">
    <location>
        <position position="329"/>
    </location>
</feature>
<evidence type="ECO:0000256" key="11">
    <source>
        <dbReference type="ARBA" id="ARBA00022833"/>
    </source>
</evidence>
<evidence type="ECO:0000256" key="8">
    <source>
        <dbReference type="ARBA" id="ARBA00022723"/>
    </source>
</evidence>
<feature type="binding site" evidence="19">
    <location>
        <position position="271"/>
    </location>
    <ligand>
        <name>GTP</name>
        <dbReference type="ChEBI" id="CHEBI:37565"/>
    </ligand>
</feature>
<gene>
    <name evidence="19 21" type="primary">ribBA</name>
    <name evidence="21" type="ORF">GCA01S_020_00010</name>
</gene>
<dbReference type="GO" id="GO:0003935">
    <property type="term" value="F:GTP cyclohydrolase II activity"/>
    <property type="evidence" value="ECO:0007669"/>
    <property type="project" value="UniProtKB-UniRule"/>
</dbReference>
<comment type="function">
    <text evidence="3 19">Catalyzes the conversion of D-ribulose 5-phosphate to formate and 3,4-dihydroxy-2-butanone 4-phosphate.</text>
</comment>
<feature type="binding site" evidence="19">
    <location>
        <position position="27"/>
    </location>
    <ligand>
        <name>Mg(2+)</name>
        <dbReference type="ChEBI" id="CHEBI:18420"/>
        <label>2</label>
    </ligand>
</feature>
<keyword evidence="10 19" id="KW-0378">Hydrolase</keyword>
<evidence type="ECO:0000256" key="15">
    <source>
        <dbReference type="ARBA" id="ARBA00023239"/>
    </source>
</evidence>
<dbReference type="GO" id="GO:0008686">
    <property type="term" value="F:3,4-dihydroxy-2-butanone-4-phosphate synthase activity"/>
    <property type="evidence" value="ECO:0007669"/>
    <property type="project" value="UniProtKB-UniRule"/>
</dbReference>
<keyword evidence="14 19" id="KW-0464">Manganese</keyword>
<evidence type="ECO:0000256" key="3">
    <source>
        <dbReference type="ARBA" id="ARBA00002284"/>
    </source>
</evidence>
<dbReference type="GO" id="GO:0009231">
    <property type="term" value="P:riboflavin biosynthetic process"/>
    <property type="evidence" value="ECO:0007669"/>
    <property type="project" value="UniProtKB-UniRule"/>
</dbReference>
<dbReference type="SUPFAM" id="SSF55821">
    <property type="entry name" value="YrdC/RibB"/>
    <property type="match status" value="1"/>
</dbReference>
<evidence type="ECO:0000256" key="13">
    <source>
        <dbReference type="ARBA" id="ARBA00023134"/>
    </source>
</evidence>